<dbReference type="AlphaFoldDB" id="J7G7R4"/>
<geneLocation type="nucleomorph" evidence="5"/>
<dbReference type="SUPFAM" id="SSF75553">
    <property type="entry name" value="Smc hinge domain"/>
    <property type="match status" value="1"/>
</dbReference>
<evidence type="ECO:0000313" key="5">
    <source>
        <dbReference type="EMBL" id="AFP65348.1"/>
    </source>
</evidence>
<dbReference type="Gene3D" id="3.30.70.1620">
    <property type="match status" value="1"/>
</dbReference>
<proteinExistence type="predicted"/>
<comment type="subcellular location">
    <subcellularLocation>
        <location evidence="1">Plastid</location>
        <location evidence="1">Chloroplast</location>
    </subcellularLocation>
</comment>
<keyword evidence="2" id="KW-0175">Coiled coil</keyword>
<dbReference type="Gene3D" id="3.40.50.300">
    <property type="entry name" value="P-loop containing nucleotide triphosphate hydrolases"/>
    <property type="match status" value="2"/>
</dbReference>
<evidence type="ECO:0000256" key="1">
    <source>
        <dbReference type="ARBA" id="ARBA00004229"/>
    </source>
</evidence>
<keyword evidence="3" id="KW-0472">Membrane</keyword>
<dbReference type="EMBL" id="CP003680">
    <property type="protein sequence ID" value="AFP65348.1"/>
    <property type="molecule type" value="Genomic_DNA"/>
</dbReference>
<protein>
    <submittedName>
        <fullName evidence="5">Structural maintenance of chromosomes protein 2</fullName>
    </submittedName>
</protein>
<keyword evidence="3" id="KW-1133">Transmembrane helix</keyword>
<dbReference type="Pfam" id="PF02463">
    <property type="entry name" value="SMC_N"/>
    <property type="match status" value="1"/>
</dbReference>
<evidence type="ECO:0000259" key="4">
    <source>
        <dbReference type="Pfam" id="PF02463"/>
    </source>
</evidence>
<keyword evidence="3" id="KW-0812">Transmembrane</keyword>
<accession>J7G7R4</accession>
<feature type="transmembrane region" description="Helical" evidence="3">
    <location>
        <begin position="849"/>
        <end position="869"/>
    </location>
</feature>
<dbReference type="PANTHER" id="PTHR43977">
    <property type="entry name" value="STRUCTURAL MAINTENANCE OF CHROMOSOMES PROTEIN 3"/>
    <property type="match status" value="1"/>
</dbReference>
<dbReference type="Proteomes" id="UP000243348">
    <property type="component" value="Nucleomorph 1"/>
</dbReference>
<dbReference type="GO" id="GO:0005524">
    <property type="term" value="F:ATP binding"/>
    <property type="evidence" value="ECO:0007669"/>
    <property type="project" value="InterPro"/>
</dbReference>
<dbReference type="GO" id="GO:0009507">
    <property type="term" value="C:chloroplast"/>
    <property type="evidence" value="ECO:0007669"/>
    <property type="project" value="UniProtKB-SubCell"/>
</dbReference>
<sequence>MKKFIFKISKFPFKIFLALLNKFYFFFCSKTKMDSNIVTIRELIIEGFKSYGSKTKFLNFDEKFNSITGINGSGKSNVLDSICFVLGLTNLSVIRATKIEDLIFRNEKSGTNFASVSLILNSKPSKNNLLNIKNLKKFTITRKITNTGVNKYILNQKVVNPSKILNFLFSINININNPHFFVRQGHIIKIVNMKPEQLLGIVENAFGTKLYDLKKKLAMEIIQKKEEKLEKIGELLKTKIKPRLKLVEKFYVFLQKLDLFKTKNTKRDTLSLILDFFSRKLFIYTTKLRKKYLHFSVVEKLNLSFLSKRLAEKGNKKKNFILAKLTKPNLSFKQKIGKKITTTVNNILLSYPPFKKCFTLFCLKKKYIIIFKKKKTIREINFILLLVQKISSKKKPKAKYSVFTHNFQIQSKNIGIFKVLEIFIFNFKKMWLVFLSKNHHDKYFLIHYIFFKKNFSKKKFFYVLVRHKENFRFSVTKKVINIKKLIELEKWKKTSYRKSFFLNPFFPKNKEIFWHNRFVIYGSVGSLIKVKKSFLTTSIDFSGVGKLSNVLILNSAFIKKIIEQVILLKKITFMPLNELFFPNRVLCETFPFFTTLSCLSYNTNFLKSLNFIFGEIKVAYNIDESRTMAFSLKRKIKCMTLNGEIFDPAGLIIAGKNKENGFCVLSFLSESNNIKLLWNRFDMIKVKIKNKTYTISKLNFKKKEQKIFVINIFDHKFYKNISEKNRGIQEWLFYIFIKKTKTFSKRIYFKINLQNFKINELLLFFFPNKLFSKKNIKIFKKKKEVFEKIFNFLYFILKKKIRKIFKISLNFSFGKKNLKKIMFFKKKITLFLQLNFSVKNEDFRKINKFLILTSFFDIFIFGKFFLYSIEKKKNQYKKKKKKIKKTKSPKFIESALKFDSLLEISKYYFFITKKNLKTFRTIPFQNKYKFIKLDQINFLIKGSTYYKELLHKRALIEKDKLIIKEIIFKLDKKKTKIINQAIKKVNSAFQAIFAILLPNCFGKIVMVLSKQNKTKGIDFRIILGQTQTQTIEELSGGQKSILALSFMFSLLLNKPAPFYILDEIDAALDLCHTQNIGKMIMLYFPMSQFIIVSLKNGIISNARVIFKIRILQGKSCIIRLQNK</sequence>
<keyword evidence="5" id="KW-0542">Nucleomorph</keyword>
<dbReference type="InterPro" id="IPR036277">
    <property type="entry name" value="SMC_hinge_sf"/>
</dbReference>
<dbReference type="GO" id="GO:0051276">
    <property type="term" value="P:chromosome organization"/>
    <property type="evidence" value="ECO:0007669"/>
    <property type="project" value="InterPro"/>
</dbReference>
<feature type="domain" description="RecF/RecN/SMC N-terminal" evidence="4">
    <location>
        <begin position="40"/>
        <end position="1110"/>
    </location>
</feature>
<dbReference type="InterPro" id="IPR027417">
    <property type="entry name" value="P-loop_NTPase"/>
</dbReference>
<dbReference type="InterPro" id="IPR003395">
    <property type="entry name" value="RecF/RecN/SMC_N"/>
</dbReference>
<evidence type="ECO:0000256" key="2">
    <source>
        <dbReference type="ARBA" id="ARBA00023054"/>
    </source>
</evidence>
<gene>
    <name evidence="5" type="primary">smc2</name>
    <name evidence="5" type="ORF">CMESO_161</name>
</gene>
<dbReference type="GO" id="GO:0005694">
    <property type="term" value="C:chromosome"/>
    <property type="evidence" value="ECO:0007669"/>
    <property type="project" value="InterPro"/>
</dbReference>
<dbReference type="SUPFAM" id="SSF52540">
    <property type="entry name" value="P-loop containing nucleoside triphosphate hydrolases"/>
    <property type="match status" value="1"/>
</dbReference>
<organism evidence="5 6">
    <name type="scientific">Chroomonas mesostigmatica CCMP1168</name>
    <dbReference type="NCBI Taxonomy" id="1195612"/>
    <lineage>
        <taxon>Eukaryota</taxon>
        <taxon>Cryptophyceae</taxon>
        <taxon>Pyrenomonadales</taxon>
        <taxon>Chroomonadaceae</taxon>
        <taxon>Chroomonas</taxon>
    </lineage>
</organism>
<evidence type="ECO:0000313" key="6">
    <source>
        <dbReference type="Proteomes" id="UP000243348"/>
    </source>
</evidence>
<evidence type="ECO:0000256" key="3">
    <source>
        <dbReference type="SAM" id="Phobius"/>
    </source>
</evidence>
<name>J7G7R4_9CRYP</name>
<reference evidence="5 6" key="1">
    <citation type="journal article" date="2012" name="Genome Biol. Evol.">
        <title>Nucleomorph genome sequence of the cryptophyte alga Chroomonas mesostigmatica CCMP1168 reveals lineage-specific gene loss and genome complexity.</title>
        <authorList>
            <person name="Moore C.E."/>
            <person name="Curtis B."/>
            <person name="Mills T."/>
            <person name="Tanifuji G."/>
            <person name="Archibald J.M."/>
        </authorList>
    </citation>
    <scope>NUCLEOTIDE SEQUENCE [LARGE SCALE GENOMIC DNA]</scope>
    <source>
        <strain evidence="5 6">CCMP1168</strain>
    </source>
</reference>